<keyword evidence="4" id="KW-0997">Cell inner membrane</keyword>
<gene>
    <name evidence="10" type="ORF">M2272_005638</name>
</gene>
<feature type="transmembrane region" description="Helical" evidence="9">
    <location>
        <begin position="313"/>
        <end position="335"/>
    </location>
</feature>
<comment type="subcellular location">
    <subcellularLocation>
        <location evidence="1">Cell inner membrane</location>
        <topology evidence="1">Multi-pass membrane protein</topology>
    </subcellularLocation>
</comment>
<evidence type="ECO:0000313" key="11">
    <source>
        <dbReference type="Proteomes" id="UP001160130"/>
    </source>
</evidence>
<keyword evidence="2" id="KW-0813">Transport</keyword>
<evidence type="ECO:0000256" key="7">
    <source>
        <dbReference type="ARBA" id="ARBA00023136"/>
    </source>
</evidence>
<organism evidence="10 11">
    <name type="scientific">Mycolicibacterium frederiksbergense</name>
    <dbReference type="NCBI Taxonomy" id="117567"/>
    <lineage>
        <taxon>Bacteria</taxon>
        <taxon>Bacillati</taxon>
        <taxon>Actinomycetota</taxon>
        <taxon>Actinomycetes</taxon>
        <taxon>Mycobacteriales</taxon>
        <taxon>Mycobacteriaceae</taxon>
        <taxon>Mycolicibacterium</taxon>
    </lineage>
</organism>
<keyword evidence="5 9" id="KW-0812">Transmembrane</keyword>
<keyword evidence="3" id="KW-1003">Cell membrane</keyword>
<evidence type="ECO:0000256" key="3">
    <source>
        <dbReference type="ARBA" id="ARBA00022475"/>
    </source>
</evidence>
<comment type="caution">
    <text evidence="10">The sequence shown here is derived from an EMBL/GenBank/DDBJ whole genome shotgun (WGS) entry which is preliminary data.</text>
</comment>
<proteinExistence type="inferred from homology"/>
<feature type="transmembrane region" description="Helical" evidence="9">
    <location>
        <begin position="254"/>
        <end position="276"/>
    </location>
</feature>
<evidence type="ECO:0000256" key="2">
    <source>
        <dbReference type="ARBA" id="ARBA00022448"/>
    </source>
</evidence>
<evidence type="ECO:0000256" key="6">
    <source>
        <dbReference type="ARBA" id="ARBA00022989"/>
    </source>
</evidence>
<feature type="transmembrane region" description="Helical" evidence="9">
    <location>
        <begin position="87"/>
        <end position="110"/>
    </location>
</feature>
<dbReference type="RefSeq" id="WP_280835530.1">
    <property type="nucleotide sequence ID" value="NZ_JARXVE010000013.1"/>
</dbReference>
<dbReference type="Proteomes" id="UP001160130">
    <property type="component" value="Unassembled WGS sequence"/>
</dbReference>
<evidence type="ECO:0000256" key="4">
    <source>
        <dbReference type="ARBA" id="ARBA00022519"/>
    </source>
</evidence>
<dbReference type="InterPro" id="IPR007272">
    <property type="entry name" value="Sulf_transp_TsuA/YedE"/>
</dbReference>
<feature type="transmembrane region" description="Helical" evidence="9">
    <location>
        <begin position="386"/>
        <end position="407"/>
    </location>
</feature>
<evidence type="ECO:0000313" key="10">
    <source>
        <dbReference type="EMBL" id="MDH6198974.1"/>
    </source>
</evidence>
<comment type="similarity">
    <text evidence="8">Belongs to the TsuA/YedE (TC 9.B.102) family.</text>
</comment>
<dbReference type="PANTHER" id="PTHR30574:SF1">
    <property type="entry name" value="SULPHUR TRANSPORT DOMAIN-CONTAINING PROTEIN"/>
    <property type="match status" value="1"/>
</dbReference>
<keyword evidence="11" id="KW-1185">Reference proteome</keyword>
<feature type="transmembrane region" description="Helical" evidence="9">
    <location>
        <begin position="16"/>
        <end position="37"/>
    </location>
</feature>
<feature type="transmembrane region" description="Helical" evidence="9">
    <location>
        <begin position="122"/>
        <end position="141"/>
    </location>
</feature>
<protein>
    <submittedName>
        <fullName evidence="10">Membrane protein YedE/YeeE</fullName>
    </submittedName>
</protein>
<reference evidence="10 11" key="1">
    <citation type="submission" date="2023-04" db="EMBL/GenBank/DDBJ databases">
        <title>Forest soil microbial communities from Buena Vista Peninsula, Colon Province, Panama.</title>
        <authorList>
            <person name="Bouskill N."/>
        </authorList>
    </citation>
    <scope>NUCLEOTIDE SEQUENCE [LARGE SCALE GENOMIC DNA]</scope>
    <source>
        <strain evidence="10 11">AC80</strain>
    </source>
</reference>
<feature type="transmembrane region" description="Helical" evidence="9">
    <location>
        <begin position="356"/>
        <end position="374"/>
    </location>
</feature>
<evidence type="ECO:0000256" key="8">
    <source>
        <dbReference type="ARBA" id="ARBA00035655"/>
    </source>
</evidence>
<feature type="transmembrane region" description="Helical" evidence="9">
    <location>
        <begin position="170"/>
        <end position="190"/>
    </location>
</feature>
<accession>A0ABT6L7P3</accession>
<dbReference type="Pfam" id="PF04143">
    <property type="entry name" value="Sulf_transp"/>
    <property type="match status" value="2"/>
</dbReference>
<keyword evidence="6 9" id="KW-1133">Transmembrane helix</keyword>
<dbReference type="PANTHER" id="PTHR30574">
    <property type="entry name" value="INNER MEMBRANE PROTEIN YEDE"/>
    <property type="match status" value="1"/>
</dbReference>
<feature type="transmembrane region" description="Helical" evidence="9">
    <location>
        <begin position="49"/>
        <end position="75"/>
    </location>
</feature>
<keyword evidence="7 9" id="KW-0472">Membrane</keyword>
<sequence>METLTVLVAGPISVTAPLWVGLLVGVAFGIPASLWGIGNPETIIRTARLVDRLLLGCFLFVTAIGAVVLYGLYALGFSMHFSPRPTYLIGVTLGGVLFGIGAAVSGYFPGTEFIALGEGRRDALAALPGGLLGAAAWTAVYQTDVGRWLVNTANLGDLVATGNIANLRPIPILAIAIGYAAVALTLLYYLPRYQGGEHSCLQHLIRNTPVDEHDQACAADTAAYLREGAAVPVGAGRGGRLPQLTAERVPSANFFARTIVVVALFIGVVVVLSLFLRQPFGMSTTYSWIVGHLFMPGFDYSQQVFATIGWEPLAVVGVLLGSLFSALFISGRFNAFRPVVPPSWRNRFGPSRAKRAAACFAGSFLVIFGARMAGGCTSGHTLSGGVQLSVSAWLFTAAFVGAMFLTARLAYDNASWKVHPADQQAH</sequence>
<dbReference type="EMBL" id="JARXVE010000013">
    <property type="protein sequence ID" value="MDH6198974.1"/>
    <property type="molecule type" value="Genomic_DNA"/>
</dbReference>
<name>A0ABT6L7P3_9MYCO</name>
<evidence type="ECO:0000256" key="9">
    <source>
        <dbReference type="SAM" id="Phobius"/>
    </source>
</evidence>
<evidence type="ECO:0000256" key="5">
    <source>
        <dbReference type="ARBA" id="ARBA00022692"/>
    </source>
</evidence>
<evidence type="ECO:0000256" key="1">
    <source>
        <dbReference type="ARBA" id="ARBA00004429"/>
    </source>
</evidence>